<sequence>MSTTRPIRGATLNNGSGRFNLPAREADGDWLDTREGIDGAPPSLRTTVTVERPRTIVSRNASPDVPFDRSINPYRGCEHGCIYCFARPSHAFHDLSPGLDFESRLFAKPGAAALLRGELARPGYDVRPMALGTNTDPYQPIEREWRITRQVLEVLAETNHPVTITTKSDRVVRDLDLLAAMAAKGLASVCVSITSLDPRVAATVEPRAPTPERRLKAVRALSDAGVPVYVSIAPVIPAITDHEIEHLLERAAAAGARHAFFIPVRLPWEVAPLFRAWLDEHFPDRAGKVMATIRSLRGGRDNDPGFGTRMKGQGPWYDLLHTRFRIACRKLGLNQQRVVLRCDLFRPPAGPQGELF</sequence>
<dbReference type="EMBL" id="FOXP01000001">
    <property type="protein sequence ID" value="SFP39417.1"/>
    <property type="molecule type" value="Genomic_DNA"/>
</dbReference>
<dbReference type="AlphaFoldDB" id="A0A1I5PZN3"/>
<dbReference type="SFLD" id="SFLDS00029">
    <property type="entry name" value="Radical_SAM"/>
    <property type="match status" value="1"/>
</dbReference>
<keyword evidence="3" id="KW-0411">Iron-sulfur</keyword>
<dbReference type="OrthoDB" id="9785699at2"/>
<dbReference type="GO" id="GO:0051536">
    <property type="term" value="F:iron-sulfur cluster binding"/>
    <property type="evidence" value="ECO:0007669"/>
    <property type="project" value="UniProtKB-KW"/>
</dbReference>
<evidence type="ECO:0000256" key="3">
    <source>
        <dbReference type="ARBA" id="ARBA00023014"/>
    </source>
</evidence>
<evidence type="ECO:0000313" key="5">
    <source>
        <dbReference type="EMBL" id="SFP39417.1"/>
    </source>
</evidence>
<dbReference type="GO" id="GO:0016829">
    <property type="term" value="F:lyase activity"/>
    <property type="evidence" value="ECO:0007669"/>
    <property type="project" value="UniProtKB-KW"/>
</dbReference>
<gene>
    <name evidence="5" type="ORF">SAMN04488241_101351</name>
</gene>
<keyword evidence="2" id="KW-0408">Iron</keyword>
<dbReference type="InterPro" id="IPR007197">
    <property type="entry name" value="rSAM"/>
</dbReference>
<name>A0A1I5PZN3_9SPHN</name>
<dbReference type="RefSeq" id="WP_093330466.1">
    <property type="nucleotide sequence ID" value="NZ_FOXP01000001.1"/>
</dbReference>
<dbReference type="NCBIfam" id="NF033668">
    <property type="entry name" value="rSAM_PA0069"/>
    <property type="match status" value="1"/>
</dbReference>
<accession>A0A1I5PZN3</accession>
<dbReference type="SFLD" id="SFLDG01084">
    <property type="entry name" value="Uncharacterised_Radical_SAM_Su"/>
    <property type="match status" value="1"/>
</dbReference>
<keyword evidence="6" id="KW-1185">Reference proteome</keyword>
<dbReference type="Proteomes" id="UP000199586">
    <property type="component" value="Unassembled WGS sequence"/>
</dbReference>
<feature type="domain" description="Radical SAM core" evidence="4">
    <location>
        <begin position="63"/>
        <end position="300"/>
    </location>
</feature>
<dbReference type="CDD" id="cd01335">
    <property type="entry name" value="Radical_SAM"/>
    <property type="match status" value="1"/>
</dbReference>
<dbReference type="Gene3D" id="3.80.30.30">
    <property type="match status" value="1"/>
</dbReference>
<dbReference type="InterPro" id="IPR040086">
    <property type="entry name" value="MJ0683-like"/>
</dbReference>
<dbReference type="SUPFAM" id="SSF102114">
    <property type="entry name" value="Radical SAM enzymes"/>
    <property type="match status" value="1"/>
</dbReference>
<dbReference type="PANTHER" id="PTHR43432">
    <property type="entry name" value="SLR0285 PROTEIN"/>
    <property type="match status" value="1"/>
</dbReference>
<keyword evidence="5" id="KW-0456">Lyase</keyword>
<dbReference type="STRING" id="634430.SAMN04488241_101351"/>
<reference evidence="5 6" key="1">
    <citation type="submission" date="2016-10" db="EMBL/GenBank/DDBJ databases">
        <authorList>
            <person name="de Groot N.N."/>
        </authorList>
    </citation>
    <scope>NUCLEOTIDE SEQUENCE [LARGE SCALE GENOMIC DNA]</scope>
    <source>
        <strain evidence="5 6">CGMCC 1.9113</strain>
    </source>
</reference>
<evidence type="ECO:0000256" key="1">
    <source>
        <dbReference type="ARBA" id="ARBA00022723"/>
    </source>
</evidence>
<keyword evidence="1" id="KW-0479">Metal-binding</keyword>
<protein>
    <submittedName>
        <fullName evidence="5">DNA repair photolyase</fullName>
    </submittedName>
</protein>
<dbReference type="SMART" id="SM00729">
    <property type="entry name" value="Elp3"/>
    <property type="match status" value="1"/>
</dbReference>
<proteinExistence type="predicted"/>
<dbReference type="PANTHER" id="PTHR43432:SF3">
    <property type="entry name" value="SLR0285 PROTEIN"/>
    <property type="match status" value="1"/>
</dbReference>
<dbReference type="InterPro" id="IPR058240">
    <property type="entry name" value="rSAM_sf"/>
</dbReference>
<evidence type="ECO:0000256" key="2">
    <source>
        <dbReference type="ARBA" id="ARBA00023004"/>
    </source>
</evidence>
<organism evidence="5 6">
    <name type="scientific">Sphingomonas rubra</name>
    <dbReference type="NCBI Taxonomy" id="634430"/>
    <lineage>
        <taxon>Bacteria</taxon>
        <taxon>Pseudomonadati</taxon>
        <taxon>Pseudomonadota</taxon>
        <taxon>Alphaproteobacteria</taxon>
        <taxon>Sphingomonadales</taxon>
        <taxon>Sphingomonadaceae</taxon>
        <taxon>Sphingomonas</taxon>
    </lineage>
</organism>
<evidence type="ECO:0000313" key="6">
    <source>
        <dbReference type="Proteomes" id="UP000199586"/>
    </source>
</evidence>
<dbReference type="PROSITE" id="PS51918">
    <property type="entry name" value="RADICAL_SAM"/>
    <property type="match status" value="1"/>
</dbReference>
<dbReference type="Pfam" id="PF04055">
    <property type="entry name" value="Radical_SAM"/>
    <property type="match status" value="1"/>
</dbReference>
<evidence type="ECO:0000259" key="4">
    <source>
        <dbReference type="PROSITE" id="PS51918"/>
    </source>
</evidence>
<dbReference type="GO" id="GO:0046872">
    <property type="term" value="F:metal ion binding"/>
    <property type="evidence" value="ECO:0007669"/>
    <property type="project" value="UniProtKB-KW"/>
</dbReference>
<dbReference type="InterPro" id="IPR006638">
    <property type="entry name" value="Elp3/MiaA/NifB-like_rSAM"/>
</dbReference>